<name>A0A2S6ZEK8_9XANT</name>
<dbReference type="Proteomes" id="UP000239898">
    <property type="component" value="Unassembled WGS sequence"/>
</dbReference>
<dbReference type="InterPro" id="IPR003346">
    <property type="entry name" value="Transposase_20"/>
</dbReference>
<dbReference type="InterPro" id="IPR047650">
    <property type="entry name" value="Transpos_IS110"/>
</dbReference>
<gene>
    <name evidence="2" type="ORF">XthCFBP4691_11130</name>
</gene>
<evidence type="ECO:0000259" key="1">
    <source>
        <dbReference type="Pfam" id="PF02371"/>
    </source>
</evidence>
<dbReference type="Pfam" id="PF02371">
    <property type="entry name" value="Transposase_20"/>
    <property type="match status" value="1"/>
</dbReference>
<dbReference type="GO" id="GO:0006313">
    <property type="term" value="P:DNA transposition"/>
    <property type="evidence" value="ECO:0007669"/>
    <property type="project" value="InterPro"/>
</dbReference>
<comment type="caution">
    <text evidence="2">The sequence shown here is derived from an EMBL/GenBank/DDBJ whole genome shotgun (WGS) entry which is preliminary data.</text>
</comment>
<dbReference type="GO" id="GO:0003677">
    <property type="term" value="F:DNA binding"/>
    <property type="evidence" value="ECO:0007669"/>
    <property type="project" value="InterPro"/>
</dbReference>
<protein>
    <recommendedName>
        <fullName evidence="1">Transposase IS116/IS110/IS902 C-terminal domain-containing protein</fullName>
    </recommendedName>
</protein>
<proteinExistence type="predicted"/>
<evidence type="ECO:0000313" key="3">
    <source>
        <dbReference type="Proteomes" id="UP000239898"/>
    </source>
</evidence>
<dbReference type="PANTHER" id="PTHR33055">
    <property type="entry name" value="TRANSPOSASE FOR INSERTION SEQUENCE ELEMENT IS1111A"/>
    <property type="match status" value="1"/>
</dbReference>
<organism evidence="2 3">
    <name type="scientific">Xanthomonas theicola</name>
    <dbReference type="NCBI Taxonomy" id="56464"/>
    <lineage>
        <taxon>Bacteria</taxon>
        <taxon>Pseudomonadati</taxon>
        <taxon>Pseudomonadota</taxon>
        <taxon>Gammaproteobacteria</taxon>
        <taxon>Lysobacterales</taxon>
        <taxon>Lysobacteraceae</taxon>
        <taxon>Xanthomonas</taxon>
    </lineage>
</organism>
<evidence type="ECO:0000313" key="2">
    <source>
        <dbReference type="EMBL" id="PPT90708.1"/>
    </source>
</evidence>
<reference evidence="2 3" key="1">
    <citation type="submission" date="2016-08" db="EMBL/GenBank/DDBJ databases">
        <title>Evolution of the type three secretion system and type three effector repertoires in Xanthomonas.</title>
        <authorList>
            <person name="Merda D."/>
            <person name="Briand M."/>
            <person name="Bosis E."/>
            <person name="Rousseau C."/>
            <person name="Portier P."/>
            <person name="Jacques M.-A."/>
            <person name="Fischer-Le Saux M."/>
        </authorList>
    </citation>
    <scope>NUCLEOTIDE SEQUENCE [LARGE SCALE GENOMIC DNA]</scope>
    <source>
        <strain evidence="2 3">CFBP 4691</strain>
    </source>
</reference>
<dbReference type="GO" id="GO:0004803">
    <property type="term" value="F:transposase activity"/>
    <property type="evidence" value="ECO:0007669"/>
    <property type="project" value="InterPro"/>
</dbReference>
<dbReference type="AlphaFoldDB" id="A0A2S6ZEK8"/>
<dbReference type="EMBL" id="MIGX01000048">
    <property type="protein sequence ID" value="PPT90708.1"/>
    <property type="molecule type" value="Genomic_DNA"/>
</dbReference>
<dbReference type="PANTHER" id="PTHR33055:SF13">
    <property type="entry name" value="TRANSPOSASE"/>
    <property type="match status" value="1"/>
</dbReference>
<sequence length="225" mass="24939">MLAGPARLHIRLRRLGIAPVLAHLAALLDLRVLFARVALDRGGDDARIDDLPAARHESGPLQRLAHRRADLAHQRFCLSLCLEPLAPHPDRLGARRLAAVCSSPRNCWKLRRYWTLAARLHELGTVHPRKMAALVGLAPFNRDSGRWRGQRRIQGARADVRRVLSMATWASIHTGSPLPHTYARLTAAGKPAKVALVACMHTYLRWLNAIARDRAPDDPPVLASA</sequence>
<feature type="domain" description="Transposase IS116/IS110/IS902 C-terminal" evidence="1">
    <location>
        <begin position="116"/>
        <end position="178"/>
    </location>
</feature>
<keyword evidence="3" id="KW-1185">Reference proteome</keyword>
<accession>A0A2S6ZEK8</accession>